<comment type="caution">
    <text evidence="1">The sequence shown here is derived from an EMBL/GenBank/DDBJ whole genome shotgun (WGS) entry which is preliminary data.</text>
</comment>
<reference evidence="1 2" key="1">
    <citation type="journal article" date="2023" name="Arcadia Sci">
        <title>De novo assembly of a long-read Amblyomma americanum tick genome.</title>
        <authorList>
            <person name="Chou S."/>
            <person name="Poskanzer K.E."/>
            <person name="Rollins M."/>
            <person name="Thuy-Boun P.S."/>
        </authorList>
    </citation>
    <scope>NUCLEOTIDE SEQUENCE [LARGE SCALE GENOMIC DNA]</scope>
    <source>
        <strain evidence="1">F_SG_1</strain>
        <tissue evidence="1">Salivary glands</tissue>
    </source>
</reference>
<gene>
    <name evidence="1" type="ORF">V5799_005720</name>
</gene>
<dbReference type="FunFam" id="3.40.50.720:FF:000084">
    <property type="entry name" value="Short-chain dehydrogenase reductase"/>
    <property type="match status" value="1"/>
</dbReference>
<dbReference type="Gene3D" id="3.40.50.720">
    <property type="entry name" value="NAD(P)-binding Rossmann-like Domain"/>
    <property type="match status" value="1"/>
</dbReference>
<dbReference type="PRINTS" id="PR00081">
    <property type="entry name" value="GDHRDH"/>
</dbReference>
<sequence length="273" mass="28626">MSDLKEKVALITGASSGIGEGTALHFASLGCWLALTARNKAALDGVAKKCEARGAPNKKVLVVPGDICRPEDVAAIVKKTVDHFGKIDILVSNAGKTPIGPLGNVALEEFDDVLNTNLRSAFNITQEVLPFLKKTKGSIVYVSSISTMRPEQAVPLSGISKAAVDQLTRASALEFAQYGIRANSVNPGAIDTKMVFRPEMSPEQQIMLRSALQASHALGRIGTVEEVARAIAFLASEDASFITGHSIPVDGGSLLLGPSSVPRVGPGGIPKFL</sequence>
<dbReference type="PANTHER" id="PTHR43975">
    <property type="entry name" value="ZGC:101858"/>
    <property type="match status" value="1"/>
</dbReference>
<dbReference type="PANTHER" id="PTHR43975:SF2">
    <property type="entry name" value="EG:BACR7A4.14 PROTEIN-RELATED"/>
    <property type="match status" value="1"/>
</dbReference>
<dbReference type="AlphaFoldDB" id="A0AAQ4DYG0"/>
<dbReference type="PRINTS" id="PR00080">
    <property type="entry name" value="SDRFAMILY"/>
</dbReference>
<dbReference type="EMBL" id="JARKHS020025400">
    <property type="protein sequence ID" value="KAK8767500.1"/>
    <property type="molecule type" value="Genomic_DNA"/>
</dbReference>
<dbReference type="InterPro" id="IPR036291">
    <property type="entry name" value="NAD(P)-bd_dom_sf"/>
</dbReference>
<dbReference type="SUPFAM" id="SSF51735">
    <property type="entry name" value="NAD(P)-binding Rossmann-fold domains"/>
    <property type="match status" value="1"/>
</dbReference>
<evidence type="ECO:0008006" key="3">
    <source>
        <dbReference type="Google" id="ProtNLM"/>
    </source>
</evidence>
<dbReference type="Proteomes" id="UP001321473">
    <property type="component" value="Unassembled WGS sequence"/>
</dbReference>
<name>A0AAQ4DYG0_AMBAM</name>
<dbReference type="InterPro" id="IPR002347">
    <property type="entry name" value="SDR_fam"/>
</dbReference>
<organism evidence="1 2">
    <name type="scientific">Amblyomma americanum</name>
    <name type="common">Lone star tick</name>
    <dbReference type="NCBI Taxonomy" id="6943"/>
    <lineage>
        <taxon>Eukaryota</taxon>
        <taxon>Metazoa</taxon>
        <taxon>Ecdysozoa</taxon>
        <taxon>Arthropoda</taxon>
        <taxon>Chelicerata</taxon>
        <taxon>Arachnida</taxon>
        <taxon>Acari</taxon>
        <taxon>Parasitiformes</taxon>
        <taxon>Ixodida</taxon>
        <taxon>Ixodoidea</taxon>
        <taxon>Ixodidae</taxon>
        <taxon>Amblyomminae</taxon>
        <taxon>Amblyomma</taxon>
    </lineage>
</organism>
<protein>
    <recommendedName>
        <fullName evidence="3">Reductase</fullName>
    </recommendedName>
</protein>
<accession>A0AAQ4DYG0</accession>
<dbReference type="Pfam" id="PF13561">
    <property type="entry name" value="adh_short_C2"/>
    <property type="match status" value="1"/>
</dbReference>
<evidence type="ECO:0000313" key="1">
    <source>
        <dbReference type="EMBL" id="KAK8767500.1"/>
    </source>
</evidence>
<evidence type="ECO:0000313" key="2">
    <source>
        <dbReference type="Proteomes" id="UP001321473"/>
    </source>
</evidence>
<dbReference type="PROSITE" id="PS51257">
    <property type="entry name" value="PROKAR_LIPOPROTEIN"/>
    <property type="match status" value="1"/>
</dbReference>
<proteinExistence type="predicted"/>
<keyword evidence="2" id="KW-1185">Reference proteome</keyword>